<accession>A0A4R2GME4</accession>
<dbReference type="PANTHER" id="PTHR42742:SF3">
    <property type="entry name" value="FRUCTOKINASE"/>
    <property type="match status" value="1"/>
</dbReference>
<dbReference type="EMBL" id="SLWK01000001">
    <property type="protein sequence ID" value="TCO10454.1"/>
    <property type="molecule type" value="Genomic_DNA"/>
</dbReference>
<evidence type="ECO:0000256" key="2">
    <source>
        <dbReference type="ARBA" id="ARBA00022833"/>
    </source>
</evidence>
<evidence type="ECO:0000256" key="3">
    <source>
        <dbReference type="PIRSR" id="PIRSR036894-1"/>
    </source>
</evidence>
<dbReference type="GO" id="GO:0005975">
    <property type="term" value="P:carbohydrate metabolic process"/>
    <property type="evidence" value="ECO:0007669"/>
    <property type="project" value="InterPro"/>
</dbReference>
<reference evidence="6 7" key="1">
    <citation type="submission" date="2019-03" db="EMBL/GenBank/DDBJ databases">
        <title>Genomic Encyclopedia of Type Strains, Phase IV (KMG-IV): sequencing the most valuable type-strain genomes for metagenomic binning, comparative biology and taxonomic classification.</title>
        <authorList>
            <person name="Goeker M."/>
        </authorList>
    </citation>
    <scope>NUCLEOTIDE SEQUENCE [LARGE SCALE GENOMIC DNA]</scope>
    <source>
        <strain evidence="6 7">DSM 24179</strain>
    </source>
</reference>
<evidence type="ECO:0000313" key="6">
    <source>
        <dbReference type="EMBL" id="TCO10454.1"/>
    </source>
</evidence>
<dbReference type="CDD" id="cd07010">
    <property type="entry name" value="cupin_PMI_type_I_N_bac"/>
    <property type="match status" value="1"/>
</dbReference>
<keyword evidence="1 3" id="KW-0479">Metal-binding</keyword>
<dbReference type="Pfam" id="PF20511">
    <property type="entry name" value="PMI_typeI_cat"/>
    <property type="match status" value="1"/>
</dbReference>
<comment type="caution">
    <text evidence="6">The sequence shown here is derived from an EMBL/GenBank/DDBJ whole genome shotgun (WGS) entry which is preliminary data.</text>
</comment>
<dbReference type="Proteomes" id="UP000295221">
    <property type="component" value="Unassembled WGS sequence"/>
</dbReference>
<proteinExistence type="predicted"/>
<dbReference type="RefSeq" id="WP_132430972.1">
    <property type="nucleotide sequence ID" value="NZ_SLWK01000001.1"/>
</dbReference>
<sequence length="328" mass="36695">MDNKLYPIKFTPLLKERIWGGGKLGSVLNKPLNGRARIGESWEISGVQGDVSVVSNGFLAGNSLPELIEIYMGDLVGDKVFQKFGEEFPLLIKFIDAREALSIQVHPDDNLAAKRHNSFGKTEMWYVMQADEGAELISGFSKKITSVQYQEAVKNNALEELLAQHPVKSGDVFYMPAGRVHAIGAGIMIAEIQQTSDVTYRIYDFNRKDESGNFRELHTDLAVDAIDYEVPQDYRTKFEDKLNGAAEMVRSPYFVAAKLSIDQPFGRDYYALDSFVILICMEGHGKIAYGDGKYETYLKGDTILIPAELRQISLVPSETSELLEVYVP</sequence>
<keyword evidence="7" id="KW-1185">Reference proteome</keyword>
<dbReference type="PIRSF" id="PIRSF036894">
    <property type="entry name" value="PMI_Firm_short"/>
    <property type="match status" value="1"/>
</dbReference>
<dbReference type="InterPro" id="IPR046457">
    <property type="entry name" value="PMI_typeI_cat"/>
</dbReference>
<name>A0A4R2GME4_9BACT</name>
<feature type="binding site" evidence="3">
    <location>
        <position position="123"/>
    </location>
    <ligand>
        <name>Zn(2+)</name>
        <dbReference type="ChEBI" id="CHEBI:29105"/>
    </ligand>
</feature>
<dbReference type="InterPro" id="IPR051804">
    <property type="entry name" value="Carb_Metab_Reg_Kinase/Isom"/>
</dbReference>
<dbReference type="InterPro" id="IPR011051">
    <property type="entry name" value="RmlC_Cupin_sf"/>
</dbReference>
<feature type="binding site" evidence="3">
    <location>
        <position position="106"/>
    </location>
    <ligand>
        <name>Zn(2+)</name>
        <dbReference type="ChEBI" id="CHEBI:29105"/>
    </ligand>
</feature>
<gene>
    <name evidence="6" type="ORF">EV194_10184</name>
</gene>
<evidence type="ECO:0000313" key="7">
    <source>
        <dbReference type="Proteomes" id="UP000295221"/>
    </source>
</evidence>
<dbReference type="GO" id="GO:0004476">
    <property type="term" value="F:mannose-6-phosphate isomerase activity"/>
    <property type="evidence" value="ECO:0007669"/>
    <property type="project" value="InterPro"/>
</dbReference>
<dbReference type="Gene3D" id="2.60.120.10">
    <property type="entry name" value="Jelly Rolls"/>
    <property type="match status" value="2"/>
</dbReference>
<dbReference type="InterPro" id="IPR014628">
    <property type="entry name" value="Man6P_isomerase_Firm_short"/>
</dbReference>
<feature type="active site" evidence="4">
    <location>
        <position position="201"/>
    </location>
</feature>
<dbReference type="InterPro" id="IPR014710">
    <property type="entry name" value="RmlC-like_jellyroll"/>
</dbReference>
<comment type="cofactor">
    <cofactor evidence="3">
        <name>Zn(2+)</name>
        <dbReference type="ChEBI" id="CHEBI:29105"/>
    </cofactor>
    <text evidence="3">Binds 1 zinc ion per subunit.</text>
</comment>
<evidence type="ECO:0000259" key="5">
    <source>
        <dbReference type="Pfam" id="PF20511"/>
    </source>
</evidence>
<feature type="binding site" evidence="3">
    <location>
        <position position="181"/>
    </location>
    <ligand>
        <name>Zn(2+)</name>
        <dbReference type="ChEBI" id="CHEBI:29105"/>
    </ligand>
</feature>
<dbReference type="GO" id="GO:0008270">
    <property type="term" value="F:zinc ion binding"/>
    <property type="evidence" value="ECO:0007669"/>
    <property type="project" value="InterPro"/>
</dbReference>
<evidence type="ECO:0000256" key="4">
    <source>
        <dbReference type="PIRSR" id="PIRSR036894-2"/>
    </source>
</evidence>
<keyword evidence="6" id="KW-0413">Isomerase</keyword>
<dbReference type="OrthoDB" id="9808275at2"/>
<dbReference type="PANTHER" id="PTHR42742">
    <property type="entry name" value="TRANSCRIPTIONAL REPRESSOR MPRA"/>
    <property type="match status" value="1"/>
</dbReference>
<organism evidence="6 7">
    <name type="scientific">Natronoflexus pectinivorans</name>
    <dbReference type="NCBI Taxonomy" id="682526"/>
    <lineage>
        <taxon>Bacteria</taxon>
        <taxon>Pseudomonadati</taxon>
        <taxon>Bacteroidota</taxon>
        <taxon>Bacteroidia</taxon>
        <taxon>Marinilabiliales</taxon>
        <taxon>Marinilabiliaceae</taxon>
        <taxon>Natronoflexus</taxon>
    </lineage>
</organism>
<evidence type="ECO:0000256" key="1">
    <source>
        <dbReference type="ARBA" id="ARBA00022723"/>
    </source>
</evidence>
<dbReference type="AlphaFoldDB" id="A0A4R2GME4"/>
<feature type="domain" description="Phosphomannose isomerase type I catalytic" evidence="5">
    <location>
        <begin position="11"/>
        <end position="118"/>
    </location>
</feature>
<dbReference type="SUPFAM" id="SSF51182">
    <property type="entry name" value="RmlC-like cupins"/>
    <property type="match status" value="1"/>
</dbReference>
<keyword evidence="2 3" id="KW-0862">Zinc</keyword>
<protein>
    <submittedName>
        <fullName evidence="6">Mannose-6-phosphate isomerase</fullName>
    </submittedName>
</protein>